<dbReference type="PANTHER" id="PTHR37848">
    <property type="entry name" value="EXPRESSED PROTEIN"/>
    <property type="match status" value="1"/>
</dbReference>
<accession>A0A9W8AU01</accession>
<evidence type="ECO:0000313" key="2">
    <source>
        <dbReference type="EMBL" id="KAJ1961394.1"/>
    </source>
</evidence>
<dbReference type="EMBL" id="JANBPY010001146">
    <property type="protein sequence ID" value="KAJ1961394.1"/>
    <property type="molecule type" value="Genomic_DNA"/>
</dbReference>
<sequence>METGPQSKGKTLPRSLSEVNDGVPHEAPPCYQELDPNPLNDSSADQGETVVAVGTDEGTNLLGQSVTYDQAEEGVVSYDPALNDNPELLLQFISQHSQRPGCWVEVEGYHLECSPTTQTTSDWNSWSRTETDEQEVRVVDFSTQIDITELVSSTPAVFVNQTFENELEEGYGGNDDEQDGTRGMGRRIHQAGTSARTALRRARGRARRTLHDVARQYATSTHRLKELKIRKKVQWDFQRVKDDVEQLFRSRGYRHHIDTRLVFKNHHISIRSPHPVMKLYHNRYVGTMSFMSCLWPMFSWMRQLWDEDLSLDYVVNTPPERFVTNRRNEFLQNIRFS</sequence>
<dbReference type="Proteomes" id="UP001150925">
    <property type="component" value="Unassembled WGS sequence"/>
</dbReference>
<proteinExistence type="predicted"/>
<dbReference type="OrthoDB" id="203796at2759"/>
<name>A0A9W8AU01_9FUNG</name>
<dbReference type="AlphaFoldDB" id="A0A9W8AU01"/>
<protein>
    <submittedName>
        <fullName evidence="2">Uncharacterized protein</fullName>
    </submittedName>
</protein>
<reference evidence="2" key="1">
    <citation type="submission" date="2022-07" db="EMBL/GenBank/DDBJ databases">
        <title>Phylogenomic reconstructions and comparative analyses of Kickxellomycotina fungi.</title>
        <authorList>
            <person name="Reynolds N.K."/>
            <person name="Stajich J.E."/>
            <person name="Barry K."/>
            <person name="Grigoriev I.V."/>
            <person name="Crous P."/>
            <person name="Smith M.E."/>
        </authorList>
    </citation>
    <scope>NUCLEOTIDE SEQUENCE</scope>
    <source>
        <strain evidence="2">RSA 1196</strain>
    </source>
</reference>
<gene>
    <name evidence="2" type="ORF">IWQ62_003883</name>
</gene>
<dbReference type="PANTHER" id="PTHR37848:SF1">
    <property type="entry name" value="SUN DOMAIN-CONTAINING PROTEIN"/>
    <property type="match status" value="1"/>
</dbReference>
<evidence type="ECO:0000313" key="3">
    <source>
        <dbReference type="Proteomes" id="UP001150925"/>
    </source>
</evidence>
<organism evidence="2 3">
    <name type="scientific">Dispira parvispora</name>
    <dbReference type="NCBI Taxonomy" id="1520584"/>
    <lineage>
        <taxon>Eukaryota</taxon>
        <taxon>Fungi</taxon>
        <taxon>Fungi incertae sedis</taxon>
        <taxon>Zoopagomycota</taxon>
        <taxon>Kickxellomycotina</taxon>
        <taxon>Dimargaritomycetes</taxon>
        <taxon>Dimargaritales</taxon>
        <taxon>Dimargaritaceae</taxon>
        <taxon>Dispira</taxon>
    </lineage>
</organism>
<keyword evidence="3" id="KW-1185">Reference proteome</keyword>
<feature type="region of interest" description="Disordered" evidence="1">
    <location>
        <begin position="1"/>
        <end position="45"/>
    </location>
</feature>
<comment type="caution">
    <text evidence="2">The sequence shown here is derived from an EMBL/GenBank/DDBJ whole genome shotgun (WGS) entry which is preliminary data.</text>
</comment>
<evidence type="ECO:0000256" key="1">
    <source>
        <dbReference type="SAM" id="MobiDB-lite"/>
    </source>
</evidence>